<keyword evidence="1" id="KW-0732">Signal</keyword>
<organism evidence="2">
    <name type="scientific">Eucampia antarctica</name>
    <dbReference type="NCBI Taxonomy" id="49252"/>
    <lineage>
        <taxon>Eukaryota</taxon>
        <taxon>Sar</taxon>
        <taxon>Stramenopiles</taxon>
        <taxon>Ochrophyta</taxon>
        <taxon>Bacillariophyta</taxon>
        <taxon>Mediophyceae</taxon>
        <taxon>Biddulphiophycidae</taxon>
        <taxon>Hemiaulales</taxon>
        <taxon>Hemiaulaceae</taxon>
        <taxon>Eucampia</taxon>
    </lineage>
</organism>
<feature type="chain" id="PRO_5031369217" evidence="1">
    <location>
        <begin position="29"/>
        <end position="266"/>
    </location>
</feature>
<evidence type="ECO:0000256" key="1">
    <source>
        <dbReference type="SAM" id="SignalP"/>
    </source>
</evidence>
<dbReference type="AlphaFoldDB" id="A0A7S2R781"/>
<feature type="signal peptide" evidence="1">
    <location>
        <begin position="1"/>
        <end position="28"/>
    </location>
</feature>
<gene>
    <name evidence="2" type="ORF">EANT1437_LOCUS4607</name>
</gene>
<evidence type="ECO:0000313" key="2">
    <source>
        <dbReference type="EMBL" id="CAD9662657.1"/>
    </source>
</evidence>
<name>A0A7S2R781_9STRA</name>
<accession>A0A7S2R781</accession>
<protein>
    <submittedName>
        <fullName evidence="2">Uncharacterized protein</fullName>
    </submittedName>
</protein>
<reference evidence="2" key="1">
    <citation type="submission" date="2021-01" db="EMBL/GenBank/DDBJ databases">
        <authorList>
            <person name="Corre E."/>
            <person name="Pelletier E."/>
            <person name="Niang G."/>
            <person name="Scheremetjew M."/>
            <person name="Finn R."/>
            <person name="Kale V."/>
            <person name="Holt S."/>
            <person name="Cochrane G."/>
            <person name="Meng A."/>
            <person name="Brown T."/>
            <person name="Cohen L."/>
        </authorList>
    </citation>
    <scope>NUCLEOTIDE SEQUENCE</scope>
    <source>
        <strain evidence="2">CCMP1452</strain>
    </source>
</reference>
<proteinExistence type="predicted"/>
<sequence>MAFKMAGNNKVWFLIGLLCTTLINSIDCFVTRSGGTTSQKALTRMAKIVSNTKNNNKINNNNPLLSLSSSSSSRGVVVLFASEDDDNDNGILSRFSNPRLDDPGLVVADSLIAQVVGPTMELFTLSAVKAPLPSWALPVAPGLLETRGVLLGPTLIHGAGLACCWIAGALAAKAFEKESFGNKDYGTVLSRTWQAGAFAAGILIFSTQLDLFFQFNGHFVEFGQSEQIDIRLLRASSEVFYDILFEAIVLTSWRLYRASITTDPYQ</sequence>
<dbReference type="EMBL" id="HBHI01008973">
    <property type="protein sequence ID" value="CAD9662657.1"/>
    <property type="molecule type" value="Transcribed_RNA"/>
</dbReference>